<dbReference type="HOGENOM" id="CLU_328978_0_0_11"/>
<dbReference type="OrthoDB" id="5150132at2"/>
<dbReference type="InterPro" id="IPR025048">
    <property type="entry name" value="DUF3987"/>
</dbReference>
<dbReference type="AlphaFoldDB" id="D9XY15"/>
<feature type="region of interest" description="Disordered" evidence="1">
    <location>
        <begin position="355"/>
        <end position="379"/>
    </location>
</feature>
<evidence type="ECO:0000256" key="1">
    <source>
        <dbReference type="SAM" id="MobiDB-lite"/>
    </source>
</evidence>
<proteinExistence type="predicted"/>
<evidence type="ECO:0008006" key="4">
    <source>
        <dbReference type="Google" id="ProtNLM"/>
    </source>
</evidence>
<dbReference type="Pfam" id="PF13148">
    <property type="entry name" value="DUF3987"/>
    <property type="match status" value="1"/>
</dbReference>
<name>D9XY15_9ACTN</name>
<dbReference type="Proteomes" id="UP000002968">
    <property type="component" value="Unassembled WGS sequence"/>
</dbReference>
<dbReference type="eggNOG" id="COG0305">
    <property type="taxonomic scope" value="Bacteria"/>
</dbReference>
<gene>
    <name evidence="2" type="ORF">SSRG_03919</name>
</gene>
<accession>D9XY15</accession>
<sequence length="873" mass="97050">MQNSARKNTDASEPVIPDMDDRVSHAQRFLSWTFGTKGGEWVRVATSKPGDRDSFRSWTIKLPNLRGMGASLGVIEELLERGETHNVFICSALFDGEGIKAENVTGGRVVWVDIDPPRLKDKSIDQARMPDHMRWLKGAKRDLRNLGAKIVNSGSPGGVHARVKLSRTVSRDELRAINWLLAQTYKGDSKHSSESLLRLPGTLNHKSDPPTYVGPDIGLVARDAPQAWEPEKLVAKLDPEVSLAGLVKELSTPIIETGDEGEPYDYGSNRYANVRLNIEEVNARFQRGDYGSRYMATKGIVKDCMTAGLSLGHAIYAAQHCEPLLDKAAEEYGYTIARDVSRVWVKESNGRRVAREKARQLTEDSDTTPESPESAAPVVRPATVPRFPLDALTGDLRRYVLAVAKSYQVPPEYVAGMCYVAISVATSRAYRVHKSADWTESLVIWFMFLAGPSTRKSPAMDEVMRPIRKEEERRRELHHQTAFIRNRQGKIAKKMLEDMEKGGTGGGVTLNPSGELSEADRKFIAQLEADVREANKPAPTMIASDATIQQLGADMAANGGMMAVIDDESVYLRNLAGLYSGGKTEVSGANKAYQEGSWEISRRGGSLTVRKAFMPTCIAAQPDVVSEIVAKSPTLISSGFMARFLLCMPAPRKKGDYNARQEYDVPRELKTWWNQTLIRIMRDAEQVQAGGRQKRIKMGREAKEVFADFLDHVHNGLMFEPHYSHTQDNLGKLPGVALRLAGQAAVLDGESEITRDNMQRAVKVAEYFAAQAARVLSYFQANGVRKAVAAQLPEVQNEWVVKIAALARKRAALRKDAFTKSQFHQAIKRHLRGTPYLRAETFYQEMWPLLEDADVVQLVNEDGRVPKYDLKGA</sequence>
<evidence type="ECO:0000313" key="2">
    <source>
        <dbReference type="EMBL" id="EFL41115.1"/>
    </source>
</evidence>
<organism evidence="2 3">
    <name type="scientific">Streptomyces griseoflavus Tu4000</name>
    <dbReference type="NCBI Taxonomy" id="467200"/>
    <lineage>
        <taxon>Bacteria</taxon>
        <taxon>Bacillati</taxon>
        <taxon>Actinomycetota</taxon>
        <taxon>Actinomycetes</taxon>
        <taxon>Kitasatosporales</taxon>
        <taxon>Streptomycetaceae</taxon>
        <taxon>Streptomyces</taxon>
    </lineage>
</organism>
<dbReference type="RefSeq" id="WP_004930857.1">
    <property type="nucleotide sequence ID" value="NZ_GG657758.1"/>
</dbReference>
<reference evidence="2" key="1">
    <citation type="submission" date="2009-02" db="EMBL/GenBank/DDBJ databases">
        <title>Annotation of Streptomyces griseoflavus strain Tu4000.</title>
        <authorList>
            <consortium name="The Broad Institute Genome Sequencing Platform"/>
            <consortium name="Broad Institute Microbial Sequencing Center"/>
            <person name="Fischbach M."/>
            <person name="Godfrey P."/>
            <person name="Ward D."/>
            <person name="Young S."/>
            <person name="Zeng Q."/>
            <person name="Koehrsen M."/>
            <person name="Alvarado L."/>
            <person name="Berlin A.M."/>
            <person name="Bochicchio J."/>
            <person name="Borenstein D."/>
            <person name="Chapman S.B."/>
            <person name="Chen Z."/>
            <person name="Engels R."/>
            <person name="Freedman E."/>
            <person name="Gellesch M."/>
            <person name="Goldberg J."/>
            <person name="Griggs A."/>
            <person name="Gujja S."/>
            <person name="Heilman E.R."/>
            <person name="Heiman D.I."/>
            <person name="Hepburn T.A."/>
            <person name="Howarth C."/>
            <person name="Jen D."/>
            <person name="Larson L."/>
            <person name="Lewis B."/>
            <person name="Mehta T."/>
            <person name="Park D."/>
            <person name="Pearson M."/>
            <person name="Richards J."/>
            <person name="Roberts A."/>
            <person name="Saif S."/>
            <person name="Shea T.D."/>
            <person name="Shenoy N."/>
            <person name="Sisk P."/>
            <person name="Stolte C."/>
            <person name="Sykes S.N."/>
            <person name="Thomson T."/>
            <person name="Walk T."/>
            <person name="White J."/>
            <person name="Yandava C."/>
            <person name="Straight P."/>
            <person name="Clardy J."/>
            <person name="Hung D."/>
            <person name="Kolter R."/>
            <person name="Mekalanos J."/>
            <person name="Walker S."/>
            <person name="Walsh C.T."/>
            <person name="Wieland-Brown L.C."/>
            <person name="Haas B."/>
            <person name="Nusbaum C."/>
            <person name="Birren B."/>
        </authorList>
    </citation>
    <scope>NUCLEOTIDE SEQUENCE [LARGE SCALE GENOMIC DNA]</scope>
    <source>
        <strain evidence="2">Tu4000</strain>
    </source>
</reference>
<evidence type="ECO:0000313" key="3">
    <source>
        <dbReference type="Proteomes" id="UP000002968"/>
    </source>
</evidence>
<dbReference type="Gene3D" id="3.30.70.1790">
    <property type="entry name" value="RepB DNA-primase, N-terminal domain"/>
    <property type="match status" value="1"/>
</dbReference>
<protein>
    <recommendedName>
        <fullName evidence="4">DUF3987 domain-containing protein</fullName>
    </recommendedName>
</protein>
<keyword evidence="3" id="KW-1185">Reference proteome</keyword>
<dbReference type="EMBL" id="GG657758">
    <property type="protein sequence ID" value="EFL41115.1"/>
    <property type="molecule type" value="Genomic_DNA"/>
</dbReference>